<protein>
    <submittedName>
        <fullName evidence="10">Uncharacterized protein</fullName>
    </submittedName>
</protein>
<feature type="compositionally biased region" description="Low complexity" evidence="6">
    <location>
        <begin position="1"/>
        <end position="20"/>
    </location>
</feature>
<keyword evidence="1" id="KW-0805">Transcription regulation</keyword>
<proteinExistence type="predicted"/>
<dbReference type="GO" id="GO:0045893">
    <property type="term" value="P:positive regulation of DNA-templated transcription"/>
    <property type="evidence" value="ECO:0007669"/>
    <property type="project" value="TreeGrafter"/>
</dbReference>
<dbReference type="InterPro" id="IPR007526">
    <property type="entry name" value="SWIRM"/>
</dbReference>
<feature type="domain" description="SANT" evidence="9">
    <location>
        <begin position="450"/>
        <end position="496"/>
    </location>
</feature>
<dbReference type="Proteomes" id="UP000664534">
    <property type="component" value="Unassembled WGS sequence"/>
</dbReference>
<feature type="region of interest" description="Disordered" evidence="6">
    <location>
        <begin position="584"/>
        <end position="614"/>
    </location>
</feature>
<dbReference type="Pfam" id="PF16495">
    <property type="entry name" value="SWIRM-assoc_1"/>
    <property type="match status" value="1"/>
</dbReference>
<feature type="compositionally biased region" description="Polar residues" evidence="6">
    <location>
        <begin position="21"/>
        <end position="52"/>
    </location>
</feature>
<evidence type="ECO:0000256" key="3">
    <source>
        <dbReference type="ARBA" id="ARBA00023163"/>
    </source>
</evidence>
<evidence type="ECO:0000256" key="4">
    <source>
        <dbReference type="ARBA" id="ARBA00023242"/>
    </source>
</evidence>
<keyword evidence="3" id="KW-0804">Transcription</keyword>
<reference evidence="10" key="1">
    <citation type="submission" date="2021-03" db="EMBL/GenBank/DDBJ databases">
        <authorList>
            <person name="Tagirdzhanova G."/>
        </authorList>
    </citation>
    <scope>NUCLEOTIDE SEQUENCE</scope>
</reference>
<dbReference type="InterPro" id="IPR009057">
    <property type="entry name" value="Homeodomain-like_sf"/>
</dbReference>
<dbReference type="GO" id="GO:0042393">
    <property type="term" value="F:histone binding"/>
    <property type="evidence" value="ECO:0007669"/>
    <property type="project" value="TreeGrafter"/>
</dbReference>
<evidence type="ECO:0000256" key="1">
    <source>
        <dbReference type="ARBA" id="ARBA00023015"/>
    </source>
</evidence>
<dbReference type="PROSITE" id="PS50090">
    <property type="entry name" value="MYB_LIKE"/>
    <property type="match status" value="1"/>
</dbReference>
<accession>A0A8H3EXE0</accession>
<dbReference type="Gene3D" id="1.10.10.10">
    <property type="entry name" value="Winged helix-like DNA-binding domain superfamily/Winged helix DNA-binding domain"/>
    <property type="match status" value="1"/>
</dbReference>
<dbReference type="PANTHER" id="PTHR12802">
    <property type="entry name" value="SWI/SNF COMPLEX-RELATED"/>
    <property type="match status" value="1"/>
</dbReference>
<feature type="compositionally biased region" description="Polar residues" evidence="6">
    <location>
        <begin position="61"/>
        <end position="76"/>
    </location>
</feature>
<dbReference type="Gene3D" id="1.10.10.60">
    <property type="entry name" value="Homeodomain-like"/>
    <property type="match status" value="1"/>
</dbReference>
<evidence type="ECO:0000256" key="6">
    <source>
        <dbReference type="SAM" id="MobiDB-lite"/>
    </source>
</evidence>
<dbReference type="AlphaFoldDB" id="A0A8H3EXE0"/>
<dbReference type="FunFam" id="1.10.10.10:FF:000020">
    <property type="entry name" value="SWI/SNF complex subunit SMARCC2 isoform c"/>
    <property type="match status" value="1"/>
</dbReference>
<dbReference type="InterPro" id="IPR017884">
    <property type="entry name" value="SANT_dom"/>
</dbReference>
<dbReference type="PROSITE" id="PS50934">
    <property type="entry name" value="SWIRM"/>
    <property type="match status" value="1"/>
</dbReference>
<dbReference type="InterPro" id="IPR036388">
    <property type="entry name" value="WH-like_DNA-bd_sf"/>
</dbReference>
<dbReference type="GO" id="GO:0006338">
    <property type="term" value="P:chromatin remodeling"/>
    <property type="evidence" value="ECO:0007669"/>
    <property type="project" value="UniProtKB-ARBA"/>
</dbReference>
<dbReference type="Pfam" id="PF04433">
    <property type="entry name" value="SWIRM"/>
    <property type="match status" value="1"/>
</dbReference>
<feature type="coiled-coil region" evidence="5">
    <location>
        <begin position="650"/>
        <end position="680"/>
    </location>
</feature>
<evidence type="ECO:0000313" key="11">
    <source>
        <dbReference type="Proteomes" id="UP000664534"/>
    </source>
</evidence>
<dbReference type="CDD" id="cd00167">
    <property type="entry name" value="SANT"/>
    <property type="match status" value="1"/>
</dbReference>
<dbReference type="InterPro" id="IPR001005">
    <property type="entry name" value="SANT/Myb"/>
</dbReference>
<dbReference type="EMBL" id="CAJPDT010000009">
    <property type="protein sequence ID" value="CAF9912028.1"/>
    <property type="molecule type" value="Genomic_DNA"/>
</dbReference>
<keyword evidence="5" id="KW-0175">Coiled coil</keyword>
<dbReference type="FunFam" id="1.10.10.60:FF:000014">
    <property type="entry name" value="SWI/SNF complex subunit SMARCC2 isoform C"/>
    <property type="match status" value="1"/>
</dbReference>
<evidence type="ECO:0000313" key="10">
    <source>
        <dbReference type="EMBL" id="CAF9912028.1"/>
    </source>
</evidence>
<keyword evidence="4" id="KW-0539">Nucleus</keyword>
<dbReference type="OrthoDB" id="118550at2759"/>
<dbReference type="PROSITE" id="PS51293">
    <property type="entry name" value="SANT"/>
    <property type="match status" value="1"/>
</dbReference>
<evidence type="ECO:0000259" key="9">
    <source>
        <dbReference type="PROSITE" id="PS51293"/>
    </source>
</evidence>
<keyword evidence="11" id="KW-1185">Reference proteome</keyword>
<evidence type="ECO:0000256" key="5">
    <source>
        <dbReference type="SAM" id="Coils"/>
    </source>
</evidence>
<dbReference type="PANTHER" id="PTHR12802:SF41">
    <property type="entry name" value="BRAHMA ASSOCIATED PROTEIN 155 KDA"/>
    <property type="match status" value="1"/>
</dbReference>
<comment type="caution">
    <text evidence="10">The sequence shown here is derived from an EMBL/GenBank/DDBJ whole genome shotgun (WGS) entry which is preliminary data.</text>
</comment>
<evidence type="ECO:0000259" key="8">
    <source>
        <dbReference type="PROSITE" id="PS50934"/>
    </source>
</evidence>
<dbReference type="SMART" id="SM00717">
    <property type="entry name" value="SANT"/>
    <property type="match status" value="1"/>
</dbReference>
<feature type="region of interest" description="Disordered" evidence="6">
    <location>
        <begin position="725"/>
        <end position="751"/>
    </location>
</feature>
<dbReference type="GO" id="GO:0016514">
    <property type="term" value="C:SWI/SNF complex"/>
    <property type="evidence" value="ECO:0007669"/>
    <property type="project" value="TreeGrafter"/>
</dbReference>
<feature type="compositionally biased region" description="Acidic residues" evidence="6">
    <location>
        <begin position="98"/>
        <end position="118"/>
    </location>
</feature>
<feature type="compositionally biased region" description="Polar residues" evidence="6">
    <location>
        <begin position="591"/>
        <end position="606"/>
    </location>
</feature>
<keyword evidence="2" id="KW-0238">DNA-binding</keyword>
<feature type="region of interest" description="Disordered" evidence="6">
    <location>
        <begin position="345"/>
        <end position="364"/>
    </location>
</feature>
<feature type="region of interest" description="Disordered" evidence="6">
    <location>
        <begin position="1"/>
        <end position="156"/>
    </location>
</feature>
<gene>
    <name evidence="10" type="ORF">IMSHALPRED_010681</name>
</gene>
<dbReference type="InterPro" id="IPR032451">
    <property type="entry name" value="SMARCC_C"/>
</dbReference>
<feature type="domain" description="Myb-like" evidence="7">
    <location>
        <begin position="450"/>
        <end position="492"/>
    </location>
</feature>
<feature type="compositionally biased region" description="Polar residues" evidence="6">
    <location>
        <begin position="353"/>
        <end position="364"/>
    </location>
</feature>
<dbReference type="SUPFAM" id="SSF46689">
    <property type="entry name" value="Homeodomain-like"/>
    <property type="match status" value="2"/>
</dbReference>
<dbReference type="GO" id="GO:0003677">
    <property type="term" value="F:DNA binding"/>
    <property type="evidence" value="ECO:0007669"/>
    <property type="project" value="UniProtKB-KW"/>
</dbReference>
<sequence length="751" mass="82759">MEDETSGPGPLSASAPSNSLDQPHQTTQAQGNEDTSASYSAMSENSAVSKSKATAAPETLVTLNPNTASASPQKLSEPTPLAISDNPLDAPDAPRAGDDDDDDDREDEEMADTGEEPANELGSPDKDGDQAGSPAEPADGKADGQPTQTKAELESAARSHLVAQRYAVVLPSYSTWFDMRLIHKEERKSLPEFFNSRNRSKTPAVYKDYRDFMINTYRLNPSEYLTVTACRRNLAGDVCAIMRVHAFLESWGLINYQIDPDTRPSSIGPPFTGHFRIVADTPRGLQTFQPASDVKYEPGKTFVGTENALLKAYKEAPPHERENLNLEIRRNIYDQKGKDLTADLKDKQANGGEPSSNGASSGDLSTKTIEDIAKEPKKTVYCASCAIDCSRLRYHYAQTLADRGKQNNVFFDICPACYQNHRYDQKHESIDFVKFEDPNYSAVPDKDALWTDEELLLLLEGLEQHDDNWNKIADHVGSRTREECVVKFLQLEIEDKYLEPDVNGQPSYGPLDNGRVPFAQSDNPVMSVLGFLAGMSEPAIAAAAAGRSVKEMEKAYRKRLNLGIGGDPADNGKNKEAMRTEDSMEIDNDDSPQPGSNNQMALSSAEKQQDPSSFAATTAFATSAARAAALASNEEREMTRLVSAAVNTTLQKLELKLQQFSEMEAMLQSERRELERGRQQLFLDRMAFRKRVTETQDALRAASQKGGEEGARMAQDTGAEMGERFGFQREMSRGTVEPYEPGDTGYKSIEI</sequence>
<evidence type="ECO:0000256" key="2">
    <source>
        <dbReference type="ARBA" id="ARBA00023125"/>
    </source>
</evidence>
<dbReference type="Pfam" id="PF00249">
    <property type="entry name" value="Myb_DNA-binding"/>
    <property type="match status" value="1"/>
</dbReference>
<name>A0A8H3EXE0_9LECA</name>
<feature type="domain" description="SWIRM" evidence="8">
    <location>
        <begin position="168"/>
        <end position="265"/>
    </location>
</feature>
<organism evidence="10 11">
    <name type="scientific">Imshaugia aleurites</name>
    <dbReference type="NCBI Taxonomy" id="172621"/>
    <lineage>
        <taxon>Eukaryota</taxon>
        <taxon>Fungi</taxon>
        <taxon>Dikarya</taxon>
        <taxon>Ascomycota</taxon>
        <taxon>Pezizomycotina</taxon>
        <taxon>Lecanoromycetes</taxon>
        <taxon>OSLEUM clade</taxon>
        <taxon>Lecanoromycetidae</taxon>
        <taxon>Lecanorales</taxon>
        <taxon>Lecanorineae</taxon>
        <taxon>Parmeliaceae</taxon>
        <taxon>Imshaugia</taxon>
    </lineage>
</organism>
<evidence type="ECO:0000259" key="7">
    <source>
        <dbReference type="PROSITE" id="PS50090"/>
    </source>
</evidence>